<organism evidence="2 3">
    <name type="scientific">Levilactobacillus namurensis DSM 19117</name>
    <dbReference type="NCBI Taxonomy" id="1423773"/>
    <lineage>
        <taxon>Bacteria</taxon>
        <taxon>Bacillati</taxon>
        <taxon>Bacillota</taxon>
        <taxon>Bacilli</taxon>
        <taxon>Lactobacillales</taxon>
        <taxon>Lactobacillaceae</taxon>
        <taxon>Levilactobacillus</taxon>
    </lineage>
</organism>
<dbReference type="AlphaFoldDB" id="A0A0R1K9B3"/>
<sequence>MLDSALGKEDFYMNKLVYGLIAGVAGLGLWSSLPTSAHAMGASYSATRSNSVRLIWRRSMGHYQYHNGNRGARYSKHLGVRYSPNDMTNRITWITDAHEKLYNRDTHTYDIYYHVHNANKSIAGWIWRGYLSTGAAPQVSQEPRQTTQSSSSTRPLTLADFKLAGPSTSRTDLNALANFGHGARPNNQYMAFARYMLTQTIAHHFNNELPDSYYENNPDNPGNYHDSLFEVSNNLGPGSPTHNVFNAESPSFMAFLKSHGLDNFGGGPNKYLVCYYTTEEKISPDNFIFSLTSDNPYLMTDTASLGHNPQWPQGAYMASYNIGVASTQVSNKRVASFVIYNNPTA</sequence>
<feature type="region of interest" description="Disordered" evidence="1">
    <location>
        <begin position="137"/>
        <end position="157"/>
    </location>
</feature>
<keyword evidence="3" id="KW-1185">Reference proteome</keyword>
<protein>
    <submittedName>
        <fullName evidence="2">Uncharacterized protein</fullName>
    </submittedName>
</protein>
<evidence type="ECO:0000313" key="2">
    <source>
        <dbReference type="EMBL" id="KRK76434.1"/>
    </source>
</evidence>
<comment type="caution">
    <text evidence="2">The sequence shown here is derived from an EMBL/GenBank/DDBJ whole genome shotgun (WGS) entry which is preliminary data.</text>
</comment>
<accession>A0A0R1K9B3</accession>
<feature type="compositionally biased region" description="Low complexity" evidence="1">
    <location>
        <begin position="143"/>
        <end position="157"/>
    </location>
</feature>
<gene>
    <name evidence="2" type="ORF">FD30_GL001370</name>
</gene>
<dbReference type="PATRIC" id="fig|1423773.3.peg.1404"/>
<dbReference type="EMBL" id="AZDT01000019">
    <property type="protein sequence ID" value="KRK76434.1"/>
    <property type="molecule type" value="Genomic_DNA"/>
</dbReference>
<evidence type="ECO:0000256" key="1">
    <source>
        <dbReference type="SAM" id="MobiDB-lite"/>
    </source>
</evidence>
<dbReference type="Proteomes" id="UP000051162">
    <property type="component" value="Unassembled WGS sequence"/>
</dbReference>
<evidence type="ECO:0000313" key="3">
    <source>
        <dbReference type="Proteomes" id="UP000051162"/>
    </source>
</evidence>
<name>A0A0R1K9B3_9LACO</name>
<reference evidence="2 3" key="1">
    <citation type="journal article" date="2015" name="Genome Announc.">
        <title>Expanding the biotechnology potential of lactobacilli through comparative genomics of 213 strains and associated genera.</title>
        <authorList>
            <person name="Sun Z."/>
            <person name="Harris H.M."/>
            <person name="McCann A."/>
            <person name="Guo C."/>
            <person name="Argimon S."/>
            <person name="Zhang W."/>
            <person name="Yang X."/>
            <person name="Jeffery I.B."/>
            <person name="Cooney J.C."/>
            <person name="Kagawa T.F."/>
            <person name="Liu W."/>
            <person name="Song Y."/>
            <person name="Salvetti E."/>
            <person name="Wrobel A."/>
            <person name="Rasinkangas P."/>
            <person name="Parkhill J."/>
            <person name="Rea M.C."/>
            <person name="O'Sullivan O."/>
            <person name="Ritari J."/>
            <person name="Douillard F.P."/>
            <person name="Paul Ross R."/>
            <person name="Yang R."/>
            <person name="Briner A.E."/>
            <person name="Felis G.E."/>
            <person name="de Vos W.M."/>
            <person name="Barrangou R."/>
            <person name="Klaenhammer T.R."/>
            <person name="Caufield P.W."/>
            <person name="Cui Y."/>
            <person name="Zhang H."/>
            <person name="O'Toole P.W."/>
        </authorList>
    </citation>
    <scope>NUCLEOTIDE SEQUENCE [LARGE SCALE GENOMIC DNA]</scope>
    <source>
        <strain evidence="2 3">DSM 19117</strain>
    </source>
</reference>
<proteinExistence type="predicted"/>